<keyword evidence="7" id="KW-1185">Reference proteome</keyword>
<feature type="transmembrane region" description="Helical" evidence="5">
    <location>
        <begin position="101"/>
        <end position="123"/>
    </location>
</feature>
<dbReference type="PANTHER" id="PTHR23514:SF13">
    <property type="entry name" value="INNER MEMBRANE PROTEIN YBJJ"/>
    <property type="match status" value="1"/>
</dbReference>
<dbReference type="InterPro" id="IPR011701">
    <property type="entry name" value="MFS"/>
</dbReference>
<dbReference type="Proteomes" id="UP000244892">
    <property type="component" value="Chromosome"/>
</dbReference>
<keyword evidence="4 5" id="KW-0472">Membrane</keyword>
<accession>A0A2U8FN21</accession>
<evidence type="ECO:0000313" key="6">
    <source>
        <dbReference type="EMBL" id="AWI52442.1"/>
    </source>
</evidence>
<keyword evidence="2 5" id="KW-0812">Transmembrane</keyword>
<feature type="transmembrane region" description="Helical" evidence="5">
    <location>
        <begin position="12"/>
        <end position="34"/>
    </location>
</feature>
<proteinExistence type="predicted"/>
<feature type="transmembrane region" description="Helical" evidence="5">
    <location>
        <begin position="78"/>
        <end position="95"/>
    </location>
</feature>
<comment type="subcellular location">
    <subcellularLocation>
        <location evidence="1">Membrane</location>
        <topology evidence="1">Multi-pass membrane protein</topology>
    </subcellularLocation>
</comment>
<dbReference type="RefSeq" id="WP_109034518.1">
    <property type="nucleotide sequence ID" value="NZ_CP029210.1"/>
</dbReference>
<feature type="transmembrane region" description="Helical" evidence="5">
    <location>
        <begin position="323"/>
        <end position="341"/>
    </location>
</feature>
<organism evidence="6 7">
    <name type="scientific">Aquabacterium olei</name>
    <dbReference type="NCBI Taxonomy" id="1296669"/>
    <lineage>
        <taxon>Bacteria</taxon>
        <taxon>Pseudomonadati</taxon>
        <taxon>Pseudomonadota</taxon>
        <taxon>Betaproteobacteria</taxon>
        <taxon>Burkholderiales</taxon>
        <taxon>Aquabacterium</taxon>
    </lineage>
</organism>
<feature type="transmembrane region" description="Helical" evidence="5">
    <location>
        <begin position="46"/>
        <end position="66"/>
    </location>
</feature>
<protein>
    <submittedName>
        <fullName evidence="6">MFS transporter</fullName>
    </submittedName>
</protein>
<dbReference type="Gene3D" id="1.20.1250.20">
    <property type="entry name" value="MFS general substrate transporter like domains"/>
    <property type="match status" value="2"/>
</dbReference>
<dbReference type="OrthoDB" id="9810941at2"/>
<evidence type="ECO:0000256" key="2">
    <source>
        <dbReference type="ARBA" id="ARBA00022692"/>
    </source>
</evidence>
<gene>
    <name evidence="6" type="ORF">DEH84_02615</name>
</gene>
<dbReference type="SUPFAM" id="SSF103473">
    <property type="entry name" value="MFS general substrate transporter"/>
    <property type="match status" value="1"/>
</dbReference>
<feature type="transmembrane region" description="Helical" evidence="5">
    <location>
        <begin position="243"/>
        <end position="260"/>
    </location>
</feature>
<dbReference type="EMBL" id="CP029210">
    <property type="protein sequence ID" value="AWI52442.1"/>
    <property type="molecule type" value="Genomic_DNA"/>
</dbReference>
<evidence type="ECO:0000256" key="5">
    <source>
        <dbReference type="SAM" id="Phobius"/>
    </source>
</evidence>
<dbReference type="AlphaFoldDB" id="A0A2U8FN21"/>
<dbReference type="GO" id="GO:0016020">
    <property type="term" value="C:membrane"/>
    <property type="evidence" value="ECO:0007669"/>
    <property type="project" value="UniProtKB-SubCell"/>
</dbReference>
<dbReference type="GO" id="GO:0022857">
    <property type="term" value="F:transmembrane transporter activity"/>
    <property type="evidence" value="ECO:0007669"/>
    <property type="project" value="InterPro"/>
</dbReference>
<dbReference type="Pfam" id="PF07690">
    <property type="entry name" value="MFS_1"/>
    <property type="match status" value="1"/>
</dbReference>
<feature type="transmembrane region" description="Helical" evidence="5">
    <location>
        <begin position="296"/>
        <end position="316"/>
    </location>
</feature>
<dbReference type="InterPro" id="IPR036259">
    <property type="entry name" value="MFS_trans_sf"/>
</dbReference>
<feature type="transmembrane region" description="Helical" evidence="5">
    <location>
        <begin position="166"/>
        <end position="183"/>
    </location>
</feature>
<feature type="transmembrane region" description="Helical" evidence="5">
    <location>
        <begin position="272"/>
        <end position="290"/>
    </location>
</feature>
<feature type="transmembrane region" description="Helical" evidence="5">
    <location>
        <begin position="135"/>
        <end position="160"/>
    </location>
</feature>
<evidence type="ECO:0000256" key="4">
    <source>
        <dbReference type="ARBA" id="ARBA00023136"/>
    </source>
</evidence>
<reference evidence="6 7" key="1">
    <citation type="submission" date="2018-05" db="EMBL/GenBank/DDBJ databases">
        <title>complete genome sequence of Aquabacterium olei NBRC 110486.</title>
        <authorList>
            <person name="Tang B."/>
            <person name="Chang J."/>
            <person name="Zhang L."/>
            <person name="Yang H."/>
        </authorList>
    </citation>
    <scope>NUCLEOTIDE SEQUENCE [LARGE SCALE GENOMIC DNA]</scope>
    <source>
        <strain evidence="6 7">NBRC 110486</strain>
    </source>
</reference>
<dbReference type="CDD" id="cd17393">
    <property type="entry name" value="MFS_MosC_like"/>
    <property type="match status" value="1"/>
</dbReference>
<evidence type="ECO:0000256" key="1">
    <source>
        <dbReference type="ARBA" id="ARBA00004141"/>
    </source>
</evidence>
<keyword evidence="3 5" id="KW-1133">Transmembrane helix</keyword>
<name>A0A2U8FN21_9BURK</name>
<dbReference type="PANTHER" id="PTHR23514">
    <property type="entry name" value="BYPASS OF STOP CODON PROTEIN 6"/>
    <property type="match status" value="1"/>
</dbReference>
<feature type="transmembrane region" description="Helical" evidence="5">
    <location>
        <begin position="204"/>
        <end position="223"/>
    </location>
</feature>
<sequence>MTHAASDLHRSAPAGVRALFFSAGALFATWGVHIPTVKAHYGVGEQALGMAMLATGLGACVGLTQAGRVIARFGPRRVLFVGGAAGAVAIAALLLGQDFAWVLALLFAFGLVSSSFDVAMNVVANDIEQQAGRPLMSGFHGLFSAGGLVGAGLGAVALRAGMAAEHHLWASALACWALAAWGAHRMARGVAPAGGDARFQWGHGPLVLLGVLSALGLLCEGAMYDWSVLYVRDGLKVDQGSAAWAYASFSGAMAAGRFGGDWVRARLPAPRLLRASALLAAFGMTAALLATNLWLALAGFALVGLGLANVVPLLFVAAAQVPGVAPAAGIAFVSAMGYFGMMGGPALIGFVAQTATLSVALAQVVGFALVLAVASRRALAAQSASR</sequence>
<evidence type="ECO:0000256" key="3">
    <source>
        <dbReference type="ARBA" id="ARBA00022989"/>
    </source>
</evidence>
<dbReference type="KEGG" id="aon:DEH84_02615"/>
<feature type="transmembrane region" description="Helical" evidence="5">
    <location>
        <begin position="347"/>
        <end position="374"/>
    </location>
</feature>
<dbReference type="InterPro" id="IPR051788">
    <property type="entry name" value="MFS_Transporter"/>
</dbReference>
<evidence type="ECO:0000313" key="7">
    <source>
        <dbReference type="Proteomes" id="UP000244892"/>
    </source>
</evidence>